<gene>
    <name evidence="1" type="ORF">V1477_001490</name>
</gene>
<name>A0ABD2CZ25_VESMC</name>
<keyword evidence="2" id="KW-1185">Reference proteome</keyword>
<reference evidence="1 2" key="1">
    <citation type="journal article" date="2024" name="Ann. Entomol. Soc. Am.">
        <title>Genomic analyses of the southern and eastern yellowjacket wasps (Hymenoptera: Vespidae) reveal evolutionary signatures of social life.</title>
        <authorList>
            <person name="Catto M.A."/>
            <person name="Caine P.B."/>
            <person name="Orr S.E."/>
            <person name="Hunt B.G."/>
            <person name="Goodisman M.A.D."/>
        </authorList>
    </citation>
    <scope>NUCLEOTIDE SEQUENCE [LARGE SCALE GENOMIC DNA]</scope>
    <source>
        <strain evidence="1">232</strain>
        <tissue evidence="1">Head and thorax</tissue>
    </source>
</reference>
<protein>
    <submittedName>
        <fullName evidence="1">Uncharacterized protein</fullName>
    </submittedName>
</protein>
<organism evidence="1 2">
    <name type="scientific">Vespula maculifrons</name>
    <name type="common">Eastern yellow jacket</name>
    <name type="synonym">Wasp</name>
    <dbReference type="NCBI Taxonomy" id="7453"/>
    <lineage>
        <taxon>Eukaryota</taxon>
        <taxon>Metazoa</taxon>
        <taxon>Ecdysozoa</taxon>
        <taxon>Arthropoda</taxon>
        <taxon>Hexapoda</taxon>
        <taxon>Insecta</taxon>
        <taxon>Pterygota</taxon>
        <taxon>Neoptera</taxon>
        <taxon>Endopterygota</taxon>
        <taxon>Hymenoptera</taxon>
        <taxon>Apocrita</taxon>
        <taxon>Aculeata</taxon>
        <taxon>Vespoidea</taxon>
        <taxon>Vespidae</taxon>
        <taxon>Vespinae</taxon>
        <taxon>Vespula</taxon>
    </lineage>
</organism>
<dbReference type="AlphaFoldDB" id="A0ABD2CZ25"/>
<dbReference type="Proteomes" id="UP001607303">
    <property type="component" value="Unassembled WGS sequence"/>
</dbReference>
<accession>A0ABD2CZ25</accession>
<evidence type="ECO:0000313" key="1">
    <source>
        <dbReference type="EMBL" id="KAL2750286.1"/>
    </source>
</evidence>
<comment type="caution">
    <text evidence="1">The sequence shown here is derived from an EMBL/GenBank/DDBJ whole genome shotgun (WGS) entry which is preliminary data.</text>
</comment>
<sequence length="142" mass="16451">MYLKHKVLLEKGIQAVDSKFRSHPCRFLGTPENGTIYKHPPRHDNGLYHLHHLKQHTLDKINPILIFFISIYQFQFIIQRIAFIQPVLEIKQFGLRPLLVHYILSKVSLAIKLNKIFPYICCVNSGCICDASLRVISTKANL</sequence>
<evidence type="ECO:0000313" key="2">
    <source>
        <dbReference type="Proteomes" id="UP001607303"/>
    </source>
</evidence>
<dbReference type="EMBL" id="JAYRBN010000019">
    <property type="protein sequence ID" value="KAL2750286.1"/>
    <property type="molecule type" value="Genomic_DNA"/>
</dbReference>
<proteinExistence type="predicted"/>